<proteinExistence type="predicted"/>
<name>A0A3T1D772_9BACL</name>
<dbReference type="Proteomes" id="UP000289856">
    <property type="component" value="Chromosome"/>
</dbReference>
<sequence length="66" mass="7197">MRITGAGFIKIPISVDSERTKLNEPRPLFTFKCSGDNIDFDSCRTAEEIQGGENNGRKSRGYGASG</sequence>
<dbReference type="EMBL" id="AP019400">
    <property type="protein sequence ID" value="BBI33921.1"/>
    <property type="molecule type" value="Genomic_DNA"/>
</dbReference>
<dbReference type="AlphaFoldDB" id="A0A3T1D772"/>
<gene>
    <name evidence="2" type="ORF">KCTCHS21_33200</name>
</gene>
<organism evidence="2 3">
    <name type="scientific">Cohnella abietis</name>
    <dbReference type="NCBI Taxonomy" id="2507935"/>
    <lineage>
        <taxon>Bacteria</taxon>
        <taxon>Bacillati</taxon>
        <taxon>Bacillota</taxon>
        <taxon>Bacilli</taxon>
        <taxon>Bacillales</taxon>
        <taxon>Paenibacillaceae</taxon>
        <taxon>Cohnella</taxon>
    </lineage>
</organism>
<evidence type="ECO:0000256" key="1">
    <source>
        <dbReference type="SAM" id="MobiDB-lite"/>
    </source>
</evidence>
<protein>
    <submittedName>
        <fullName evidence="2">Uncharacterized protein</fullName>
    </submittedName>
</protein>
<keyword evidence="3" id="KW-1185">Reference proteome</keyword>
<feature type="region of interest" description="Disordered" evidence="1">
    <location>
        <begin position="47"/>
        <end position="66"/>
    </location>
</feature>
<dbReference type="KEGG" id="cohn:KCTCHS21_33200"/>
<evidence type="ECO:0000313" key="2">
    <source>
        <dbReference type="EMBL" id="BBI33921.1"/>
    </source>
</evidence>
<reference evidence="2 3" key="1">
    <citation type="submission" date="2019-01" db="EMBL/GenBank/DDBJ databases">
        <title>Complete genome sequence of Cohnella hallensis HS21 isolated from Korean fir (Abies koreana) rhizospheric soil.</title>
        <authorList>
            <person name="Jiang L."/>
            <person name="Kang S.W."/>
            <person name="Kim S."/>
            <person name="Jung J."/>
            <person name="Kim C.Y."/>
            <person name="Kim D.H."/>
            <person name="Kim S.W."/>
            <person name="Lee J."/>
        </authorList>
    </citation>
    <scope>NUCLEOTIDE SEQUENCE [LARGE SCALE GENOMIC DNA]</scope>
    <source>
        <strain evidence="2 3">HS21</strain>
    </source>
</reference>
<accession>A0A3T1D772</accession>
<evidence type="ECO:0000313" key="3">
    <source>
        <dbReference type="Proteomes" id="UP000289856"/>
    </source>
</evidence>